<proteinExistence type="predicted"/>
<sequence>MATSNTLLREVRERTPSRQHPGDCLSRQELAELVNAHLWQMHGQRVEIDAGYIGKLERGVITWPGQLYREALRSILDVTTDAQLGLRNTRRGVVPVGPSRERDLGSAAPHSVPAVVDRRHIRDVIGAARFLSDWDHMHGGWSLLDAALSQARWARQLMTADCPPALRTPLCQAVADLVGTCGFKLFDTGAYEEANRYFRFALVCTEEADDWHRRARVLARMVRLAVDSGQPDRALTLAERALVRADRLAPVRRSMVHVAHAKALAARRRPQDALRAIGAADETFTRAPDDCAPLWTDRYTAAHHAGETAETLATLQASGSEARFALARKGFGDKYPRARVLAELKFATTALETGDPAEAATIAAGALDTAEHMRSGRVEDLLRTLAAQVAKHTSREVQDLKARMEETQA</sequence>
<comment type="caution">
    <text evidence="2">The sequence shown here is derived from an EMBL/GenBank/DDBJ whole genome shotgun (WGS) entry which is preliminary data.</text>
</comment>
<evidence type="ECO:0000313" key="2">
    <source>
        <dbReference type="EMBL" id="MCE7005174.1"/>
    </source>
</evidence>
<dbReference type="Proteomes" id="UP001521150">
    <property type="component" value="Unassembled WGS sequence"/>
</dbReference>
<dbReference type="EMBL" id="JAJVCN010000002">
    <property type="protein sequence ID" value="MCE7005174.1"/>
    <property type="molecule type" value="Genomic_DNA"/>
</dbReference>
<organism evidence="2 3">
    <name type="scientific">Kibdelosporangium philippinense</name>
    <dbReference type="NCBI Taxonomy" id="211113"/>
    <lineage>
        <taxon>Bacteria</taxon>
        <taxon>Bacillati</taxon>
        <taxon>Actinomycetota</taxon>
        <taxon>Actinomycetes</taxon>
        <taxon>Pseudonocardiales</taxon>
        <taxon>Pseudonocardiaceae</taxon>
        <taxon>Kibdelosporangium</taxon>
    </lineage>
</organism>
<evidence type="ECO:0000256" key="1">
    <source>
        <dbReference type="SAM" id="MobiDB-lite"/>
    </source>
</evidence>
<dbReference type="SUPFAM" id="SSF48452">
    <property type="entry name" value="TPR-like"/>
    <property type="match status" value="1"/>
</dbReference>
<dbReference type="InterPro" id="IPR011990">
    <property type="entry name" value="TPR-like_helical_dom_sf"/>
</dbReference>
<reference evidence="2 3" key="1">
    <citation type="submission" date="2021-12" db="EMBL/GenBank/DDBJ databases">
        <title>Genome sequence of Kibdelosporangium philippinense ATCC 49844.</title>
        <authorList>
            <person name="Fedorov E.A."/>
            <person name="Omeragic M."/>
            <person name="Shalygina K.F."/>
            <person name="Maclea K.S."/>
        </authorList>
    </citation>
    <scope>NUCLEOTIDE SEQUENCE [LARGE SCALE GENOMIC DNA]</scope>
    <source>
        <strain evidence="2 3">ATCC 49844</strain>
    </source>
</reference>
<keyword evidence="3" id="KW-1185">Reference proteome</keyword>
<protein>
    <submittedName>
        <fullName evidence="2">XRE family transcriptional regulator</fullName>
    </submittedName>
</protein>
<dbReference type="Gene3D" id="1.25.40.10">
    <property type="entry name" value="Tetratricopeptide repeat domain"/>
    <property type="match status" value="1"/>
</dbReference>
<gene>
    <name evidence="2" type="ORF">LWC34_20425</name>
</gene>
<evidence type="ECO:0000313" key="3">
    <source>
        <dbReference type="Proteomes" id="UP001521150"/>
    </source>
</evidence>
<feature type="region of interest" description="Disordered" evidence="1">
    <location>
        <begin position="1"/>
        <end position="22"/>
    </location>
</feature>
<accession>A0ABS8ZBE1</accession>
<dbReference type="RefSeq" id="WP_233726765.1">
    <property type="nucleotide sequence ID" value="NZ_JAJVCN010000002.1"/>
</dbReference>
<name>A0ABS8ZBE1_9PSEU</name>